<dbReference type="SUPFAM" id="SSF69118">
    <property type="entry name" value="AhpD-like"/>
    <property type="match status" value="1"/>
</dbReference>
<dbReference type="Proteomes" id="UP000319949">
    <property type="component" value="Unassembled WGS sequence"/>
</dbReference>
<feature type="domain" description="Carboxymuconolactone decarboxylase-like" evidence="1">
    <location>
        <begin position="44"/>
        <end position="115"/>
    </location>
</feature>
<sequence>MARLPLIDPETTSGDIRASFDRMPVKLNIFRMMAHAEANMIPAMRLGNSILHKQKLSAVNRELLILQAAQLEGGAYEWRQHVPIALGVGCTQGQIDAVERADYDAAALNEAERALLKFGREVVENVRVPEATFAAARQHFSEQEMVESIVALGFYMMMARLTEATETDLDPAAGMKVYDGGKKSGG</sequence>
<accession>A0A560D6D7</accession>
<dbReference type="RefSeq" id="WP_063692397.1">
    <property type="nucleotide sequence ID" value="NZ_LVEM01000004.1"/>
</dbReference>
<evidence type="ECO:0000313" key="2">
    <source>
        <dbReference type="EMBL" id="TWA92644.1"/>
    </source>
</evidence>
<dbReference type="AlphaFoldDB" id="A0A560D6D7"/>
<organism evidence="2 3">
    <name type="scientific">Bradyrhizobium stylosanthis</name>
    <dbReference type="NCBI Taxonomy" id="1803665"/>
    <lineage>
        <taxon>Bacteria</taxon>
        <taxon>Pseudomonadati</taxon>
        <taxon>Pseudomonadota</taxon>
        <taxon>Alphaproteobacteria</taxon>
        <taxon>Hyphomicrobiales</taxon>
        <taxon>Nitrobacteraceae</taxon>
        <taxon>Bradyrhizobium</taxon>
    </lineage>
</organism>
<comment type="caution">
    <text evidence="2">The sequence shown here is derived from an EMBL/GenBank/DDBJ whole genome shotgun (WGS) entry which is preliminary data.</text>
</comment>
<dbReference type="EMBL" id="VITK01000010">
    <property type="protein sequence ID" value="TWA92644.1"/>
    <property type="molecule type" value="Genomic_DNA"/>
</dbReference>
<proteinExistence type="predicted"/>
<evidence type="ECO:0000259" key="1">
    <source>
        <dbReference type="Pfam" id="PF02627"/>
    </source>
</evidence>
<dbReference type="Gene3D" id="1.20.1290.10">
    <property type="entry name" value="AhpD-like"/>
    <property type="match status" value="1"/>
</dbReference>
<gene>
    <name evidence="2" type="ORF">FBZ96_110115</name>
</gene>
<dbReference type="InterPro" id="IPR029032">
    <property type="entry name" value="AhpD-like"/>
</dbReference>
<dbReference type="PANTHER" id="PTHR34846">
    <property type="entry name" value="4-CARBOXYMUCONOLACTONE DECARBOXYLASE FAMILY PROTEIN (AFU_ORTHOLOGUE AFUA_6G11590)"/>
    <property type="match status" value="1"/>
</dbReference>
<reference evidence="2 3" key="1">
    <citation type="submission" date="2019-06" db="EMBL/GenBank/DDBJ databases">
        <title>Genomic Encyclopedia of Type Strains, Phase IV (KMG-V): Genome sequencing to study the core and pangenomes of soil and plant-associated prokaryotes.</title>
        <authorList>
            <person name="Whitman W."/>
        </authorList>
    </citation>
    <scope>NUCLEOTIDE SEQUENCE [LARGE SCALE GENOMIC DNA]</scope>
    <source>
        <strain evidence="2 3">BR 510</strain>
    </source>
</reference>
<dbReference type="GO" id="GO:0051920">
    <property type="term" value="F:peroxiredoxin activity"/>
    <property type="evidence" value="ECO:0007669"/>
    <property type="project" value="InterPro"/>
</dbReference>
<dbReference type="STRING" id="1803665.GCA_001641335_06491"/>
<keyword evidence="3" id="KW-1185">Reference proteome</keyword>
<protein>
    <submittedName>
        <fullName evidence="2">Carboxymuconolactone decarboxylase family protein</fullName>
    </submittedName>
</protein>
<evidence type="ECO:0000313" key="3">
    <source>
        <dbReference type="Proteomes" id="UP000319949"/>
    </source>
</evidence>
<name>A0A560D6D7_9BRAD</name>
<dbReference type="Pfam" id="PF02627">
    <property type="entry name" value="CMD"/>
    <property type="match status" value="1"/>
</dbReference>
<dbReference type="OrthoDB" id="4704294at2"/>
<dbReference type="InterPro" id="IPR003779">
    <property type="entry name" value="CMD-like"/>
</dbReference>
<dbReference type="PANTHER" id="PTHR34846:SF11">
    <property type="entry name" value="4-CARBOXYMUCONOLACTONE DECARBOXYLASE FAMILY PROTEIN (AFU_ORTHOLOGUE AFUA_6G11590)"/>
    <property type="match status" value="1"/>
</dbReference>